<gene>
    <name evidence="1" type="ORF">GCL60_09685</name>
</gene>
<keyword evidence="2" id="KW-1185">Reference proteome</keyword>
<reference evidence="1 2" key="1">
    <citation type="submission" date="2019-10" db="EMBL/GenBank/DDBJ databases">
        <title>New species of Slilvanegrellaceae.</title>
        <authorList>
            <person name="Pitt A."/>
            <person name="Hahn M.W."/>
        </authorList>
    </citation>
    <scope>NUCLEOTIDE SEQUENCE [LARGE SCALE GENOMIC DNA]</scope>
    <source>
        <strain evidence="1 2">SP-Ram-0.45-NSY-1</strain>
    </source>
</reference>
<dbReference type="OrthoDB" id="7173769at2"/>
<name>A0A6N6VU83_9BACT</name>
<dbReference type="Proteomes" id="UP000437748">
    <property type="component" value="Unassembled WGS sequence"/>
</dbReference>
<sequence length="81" mass="8931">MSSNDFKIGDVVELKSGSEPMTVVGIGISEFNDNKTFVHCNWFNKVSDFPENISFASNGNYSSHQIGSTSFPPEALKKVNR</sequence>
<accession>A0A6N6VU83</accession>
<dbReference type="InterPro" id="IPR019226">
    <property type="entry name" value="DUF2158"/>
</dbReference>
<dbReference type="AlphaFoldDB" id="A0A6N6VU83"/>
<dbReference type="Pfam" id="PF09926">
    <property type="entry name" value="DUF2158"/>
    <property type="match status" value="1"/>
</dbReference>
<protein>
    <submittedName>
        <fullName evidence="1">DUF2158 domain-containing protein</fullName>
    </submittedName>
</protein>
<proteinExistence type="predicted"/>
<dbReference type="RefSeq" id="WP_153420515.1">
    <property type="nucleotide sequence ID" value="NZ_WFLM01000003.1"/>
</dbReference>
<organism evidence="1 2">
    <name type="scientific">Silvanigrella paludirubra</name>
    <dbReference type="NCBI Taxonomy" id="2499159"/>
    <lineage>
        <taxon>Bacteria</taxon>
        <taxon>Pseudomonadati</taxon>
        <taxon>Bdellovibrionota</taxon>
        <taxon>Oligoflexia</taxon>
        <taxon>Silvanigrellales</taxon>
        <taxon>Silvanigrellaceae</taxon>
        <taxon>Silvanigrella</taxon>
    </lineage>
</organism>
<evidence type="ECO:0000313" key="1">
    <source>
        <dbReference type="EMBL" id="KAB8039116.1"/>
    </source>
</evidence>
<evidence type="ECO:0000313" key="2">
    <source>
        <dbReference type="Proteomes" id="UP000437748"/>
    </source>
</evidence>
<comment type="caution">
    <text evidence="1">The sequence shown here is derived from an EMBL/GenBank/DDBJ whole genome shotgun (WGS) entry which is preliminary data.</text>
</comment>
<dbReference type="EMBL" id="WFLM01000003">
    <property type="protein sequence ID" value="KAB8039116.1"/>
    <property type="molecule type" value="Genomic_DNA"/>
</dbReference>